<organism evidence="1 2">
    <name type="scientific">Fictibacillus phosphorivorans</name>
    <dbReference type="NCBI Taxonomy" id="1221500"/>
    <lineage>
        <taxon>Bacteria</taxon>
        <taxon>Bacillati</taxon>
        <taxon>Bacillota</taxon>
        <taxon>Bacilli</taxon>
        <taxon>Bacillales</taxon>
        <taxon>Fictibacillaceae</taxon>
        <taxon>Fictibacillus</taxon>
    </lineage>
</organism>
<keyword evidence="2" id="KW-1185">Reference proteome</keyword>
<dbReference type="KEGG" id="fpn:ABE65_019110"/>
<dbReference type="STRING" id="1221500.ABE65_019110"/>
<gene>
    <name evidence="1" type="ORF">ABE65_019110</name>
</gene>
<evidence type="ECO:0008006" key="3">
    <source>
        <dbReference type="Google" id="ProtNLM"/>
    </source>
</evidence>
<proteinExistence type="predicted"/>
<protein>
    <recommendedName>
        <fullName evidence="3">PepSY domain-containing protein</fullName>
    </recommendedName>
</protein>
<accession>A0A160IQN7</accession>
<reference evidence="1 2" key="1">
    <citation type="submission" date="2016-04" db="EMBL/GenBank/DDBJ databases">
        <title>Complete genome sequence of Fictibacillus phosphorivorans G25-29, a strain toxic to nematodes.</title>
        <authorList>
            <person name="Zheng Z."/>
        </authorList>
    </citation>
    <scope>NUCLEOTIDE SEQUENCE [LARGE SCALE GENOMIC DNA]</scope>
    <source>
        <strain evidence="1 2">G25-29</strain>
    </source>
</reference>
<name>A0A160IQN7_9BACL</name>
<dbReference type="Proteomes" id="UP000076623">
    <property type="component" value="Chromosome"/>
</dbReference>
<dbReference type="AlphaFoldDB" id="A0A160IQN7"/>
<evidence type="ECO:0000313" key="2">
    <source>
        <dbReference type="Proteomes" id="UP000076623"/>
    </source>
</evidence>
<sequence length="82" mass="9519">MSKKEEDKIVQRSTQLAKAYFKEKLGYEIIVNKHEFTSRTNGTEIFIYGYEKGDKENKVSATIDYSGDEYKVQMVGIDKKVK</sequence>
<dbReference type="EMBL" id="CP015378">
    <property type="protein sequence ID" value="ANC78791.1"/>
    <property type="molecule type" value="Genomic_DNA"/>
</dbReference>
<evidence type="ECO:0000313" key="1">
    <source>
        <dbReference type="EMBL" id="ANC78791.1"/>
    </source>
</evidence>